<gene>
    <name evidence="5" type="ORF">H2509_05875</name>
</gene>
<dbReference type="PANTHER" id="PTHR43176:SF3">
    <property type="entry name" value="3-HYDROXYISOBUTYRYL-COA HYDROLASE, MITOCHONDRIAL"/>
    <property type="match status" value="1"/>
</dbReference>
<feature type="domain" description="Enoyl-CoA hydratase/isomerase" evidence="4">
    <location>
        <begin position="14"/>
        <end position="339"/>
    </location>
</feature>
<proteinExistence type="predicted"/>
<dbReference type="InterPro" id="IPR045004">
    <property type="entry name" value="ECH_dom"/>
</dbReference>
<evidence type="ECO:0000313" key="5">
    <source>
        <dbReference type="EMBL" id="MBA5776652.1"/>
    </source>
</evidence>
<keyword evidence="3" id="KW-0378">Hydrolase</keyword>
<dbReference type="Gene3D" id="3.90.226.10">
    <property type="entry name" value="2-enoyl-CoA Hydratase, Chain A, domain 1"/>
    <property type="match status" value="1"/>
</dbReference>
<dbReference type="CDD" id="cd06558">
    <property type="entry name" value="crotonase-like"/>
    <property type="match status" value="1"/>
</dbReference>
<dbReference type="GO" id="GO:0016853">
    <property type="term" value="F:isomerase activity"/>
    <property type="evidence" value="ECO:0007669"/>
    <property type="project" value="UniProtKB-KW"/>
</dbReference>
<accession>A0A839ACJ0</accession>
<protein>
    <recommendedName>
        <fullName evidence="2">3-hydroxyisobutyryl-CoA hydrolase</fullName>
        <ecNumber evidence="2">3.1.2.4</ecNumber>
    </recommendedName>
</protein>
<evidence type="ECO:0000256" key="3">
    <source>
        <dbReference type="ARBA" id="ARBA00022801"/>
    </source>
</evidence>
<dbReference type="InterPro" id="IPR032259">
    <property type="entry name" value="HIBYL-CoA-H"/>
</dbReference>
<dbReference type="RefSeq" id="WP_182163238.1">
    <property type="nucleotide sequence ID" value="NZ_JACFXV010000043.1"/>
</dbReference>
<dbReference type="NCBIfam" id="NF004127">
    <property type="entry name" value="PRK05617.1"/>
    <property type="match status" value="1"/>
</dbReference>
<evidence type="ECO:0000256" key="2">
    <source>
        <dbReference type="ARBA" id="ARBA00011915"/>
    </source>
</evidence>
<sequence length="351" mass="37809">MTDEILFEKRGKAGVVTLNRPKALNALSHGMVRALAQKLDEWKADADVRHVLVTAAGEKAFCAGGDILQLYHMGKAGKAGTPEQLAFFADEYRLNYAIKTYPKPYVALVDGIVMGGGVGISVHGSHRIAGERVTFAMPEVGIGFFPDVGGTYFLPRMPHETGMYAALTAARLKQADCLWTGIATHAAPSESLSEILDALTRETDVDGVLRESSADAGPAPLAERAGFIEKVFGRDSVAEILAALDEAEGADREFAQKTAATIRSKSPSSLAITYRQLREGAGLGFADAMRLDFRIVSRIMKGHDFYEGVRSVLVDKDNRPHWNPSSLDTLDSRDVAAHFEAPTSGDLDLSA</sequence>
<comment type="caution">
    <text evidence="5">The sequence shown here is derived from an EMBL/GenBank/DDBJ whole genome shotgun (WGS) entry which is preliminary data.</text>
</comment>
<comment type="catalytic activity">
    <reaction evidence="1">
        <text>3-hydroxy-2-methylpropanoyl-CoA + H2O = 3-hydroxy-2-methylpropanoate + CoA + H(+)</text>
        <dbReference type="Rhea" id="RHEA:20888"/>
        <dbReference type="ChEBI" id="CHEBI:11805"/>
        <dbReference type="ChEBI" id="CHEBI:15377"/>
        <dbReference type="ChEBI" id="CHEBI:15378"/>
        <dbReference type="ChEBI" id="CHEBI:57287"/>
        <dbReference type="ChEBI" id="CHEBI:57340"/>
        <dbReference type="EC" id="3.1.2.4"/>
    </reaction>
</comment>
<keyword evidence="6" id="KW-1185">Reference proteome</keyword>
<dbReference type="InterPro" id="IPR029045">
    <property type="entry name" value="ClpP/crotonase-like_dom_sf"/>
</dbReference>
<dbReference type="AlphaFoldDB" id="A0A839ACJ0"/>
<name>A0A839ACJ0_9HYPH</name>
<reference evidence="5 6" key="1">
    <citation type="submission" date="2020-07" db="EMBL/GenBank/DDBJ databases">
        <title>Stappia sp., F7233, whole genome shotgun sequencing project.</title>
        <authorList>
            <person name="Jiang S."/>
            <person name="Liu Z.W."/>
            <person name="Du Z.J."/>
        </authorList>
    </citation>
    <scope>NUCLEOTIDE SEQUENCE [LARGE SCALE GENOMIC DNA]</scope>
    <source>
        <strain evidence="5 6">F7233</strain>
    </source>
</reference>
<dbReference type="GO" id="GO:0006574">
    <property type="term" value="P:L-valine catabolic process"/>
    <property type="evidence" value="ECO:0007669"/>
    <property type="project" value="TreeGrafter"/>
</dbReference>
<dbReference type="GO" id="GO:0003860">
    <property type="term" value="F:3-hydroxyisobutyryl-CoA hydrolase activity"/>
    <property type="evidence" value="ECO:0007669"/>
    <property type="project" value="UniProtKB-EC"/>
</dbReference>
<dbReference type="Pfam" id="PF16113">
    <property type="entry name" value="ECH_2"/>
    <property type="match status" value="1"/>
</dbReference>
<dbReference type="PANTHER" id="PTHR43176">
    <property type="entry name" value="3-HYDROXYISOBUTYRYL-COA HYDROLASE-RELATED"/>
    <property type="match status" value="1"/>
</dbReference>
<evidence type="ECO:0000259" key="4">
    <source>
        <dbReference type="Pfam" id="PF16113"/>
    </source>
</evidence>
<dbReference type="EC" id="3.1.2.4" evidence="2"/>
<dbReference type="EMBL" id="JACFXV010000043">
    <property type="protein sequence ID" value="MBA5776652.1"/>
    <property type="molecule type" value="Genomic_DNA"/>
</dbReference>
<keyword evidence="5" id="KW-0413">Isomerase</keyword>
<dbReference type="Proteomes" id="UP000541109">
    <property type="component" value="Unassembled WGS sequence"/>
</dbReference>
<dbReference type="FunFam" id="3.90.226.10:FF:000026">
    <property type="entry name" value="3-hydroxyisobutyryl-CoA hydrolase, mitochondrial"/>
    <property type="match status" value="1"/>
</dbReference>
<evidence type="ECO:0000313" key="6">
    <source>
        <dbReference type="Proteomes" id="UP000541109"/>
    </source>
</evidence>
<dbReference type="SUPFAM" id="SSF52096">
    <property type="entry name" value="ClpP/crotonase"/>
    <property type="match status" value="1"/>
</dbReference>
<evidence type="ECO:0000256" key="1">
    <source>
        <dbReference type="ARBA" id="ARBA00001709"/>
    </source>
</evidence>
<organism evidence="5 6">
    <name type="scientific">Stappia albiluteola</name>
    <dbReference type="NCBI Taxonomy" id="2758565"/>
    <lineage>
        <taxon>Bacteria</taxon>
        <taxon>Pseudomonadati</taxon>
        <taxon>Pseudomonadota</taxon>
        <taxon>Alphaproteobacteria</taxon>
        <taxon>Hyphomicrobiales</taxon>
        <taxon>Stappiaceae</taxon>
        <taxon>Stappia</taxon>
    </lineage>
</organism>